<feature type="transmembrane region" description="Helical" evidence="1">
    <location>
        <begin position="9"/>
        <end position="27"/>
    </location>
</feature>
<sequence>MKAETTTRVAIVLAIMSCVLIGSGVYAKLSG</sequence>
<keyword evidence="1" id="KW-0812">Transmembrane</keyword>
<keyword evidence="1" id="KW-0472">Membrane</keyword>
<evidence type="ECO:0000256" key="1">
    <source>
        <dbReference type="SAM" id="Phobius"/>
    </source>
</evidence>
<comment type="caution">
    <text evidence="2">The sequence shown here is derived from an EMBL/GenBank/DDBJ whole genome shotgun (WGS) entry which is preliminary data.</text>
</comment>
<name>A0ABU1NQI9_9BACL</name>
<dbReference type="Proteomes" id="UP001267290">
    <property type="component" value="Unassembled WGS sequence"/>
</dbReference>
<proteinExistence type="predicted"/>
<evidence type="ECO:0000313" key="2">
    <source>
        <dbReference type="EMBL" id="MDR6549688.1"/>
    </source>
</evidence>
<keyword evidence="3" id="KW-1185">Reference proteome</keyword>
<gene>
    <name evidence="2" type="ORF">J2736_000871</name>
</gene>
<evidence type="ECO:0000313" key="3">
    <source>
        <dbReference type="Proteomes" id="UP001267290"/>
    </source>
</evidence>
<protein>
    <submittedName>
        <fullName evidence="2">Uncharacterized protein</fullName>
    </submittedName>
</protein>
<organism evidence="2 3">
    <name type="scientific">Paenibacillus qinlingensis</name>
    <dbReference type="NCBI Taxonomy" id="1837343"/>
    <lineage>
        <taxon>Bacteria</taxon>
        <taxon>Bacillati</taxon>
        <taxon>Bacillota</taxon>
        <taxon>Bacilli</taxon>
        <taxon>Bacillales</taxon>
        <taxon>Paenibacillaceae</taxon>
        <taxon>Paenibacillus</taxon>
    </lineage>
</organism>
<reference evidence="2 3" key="1">
    <citation type="submission" date="2023-07" db="EMBL/GenBank/DDBJ databases">
        <title>Sorghum-associated microbial communities from plants grown in Nebraska, USA.</title>
        <authorList>
            <person name="Schachtman D."/>
        </authorList>
    </citation>
    <scope>NUCLEOTIDE SEQUENCE [LARGE SCALE GENOMIC DNA]</scope>
    <source>
        <strain evidence="2 3">CC258</strain>
    </source>
</reference>
<dbReference type="EMBL" id="JAVDSB010000001">
    <property type="protein sequence ID" value="MDR6549688.1"/>
    <property type="molecule type" value="Genomic_DNA"/>
</dbReference>
<keyword evidence="1" id="KW-1133">Transmembrane helix</keyword>
<accession>A0ABU1NQI9</accession>